<keyword evidence="4" id="KW-1185">Reference proteome</keyword>
<dbReference type="AlphaFoldDB" id="A0AAD9E5B5"/>
<reference evidence="3" key="1">
    <citation type="submission" date="2023-03" db="EMBL/GenBank/DDBJ databases">
        <title>Electrophorus voltai genome.</title>
        <authorList>
            <person name="Bian C."/>
        </authorList>
    </citation>
    <scope>NUCLEOTIDE SEQUENCE</scope>
    <source>
        <strain evidence="3">CB-2022</strain>
        <tissue evidence="3">Muscle</tissue>
    </source>
</reference>
<keyword evidence="2" id="KW-1133">Transmembrane helix</keyword>
<dbReference type="Proteomes" id="UP001239994">
    <property type="component" value="Unassembled WGS sequence"/>
</dbReference>
<name>A0AAD9E5B5_9TELE</name>
<feature type="transmembrane region" description="Helical" evidence="2">
    <location>
        <begin position="311"/>
        <end position="333"/>
    </location>
</feature>
<proteinExistence type="predicted"/>
<keyword evidence="2" id="KW-0812">Transmembrane</keyword>
<evidence type="ECO:0000256" key="2">
    <source>
        <dbReference type="SAM" id="Phobius"/>
    </source>
</evidence>
<evidence type="ECO:0000313" key="4">
    <source>
        <dbReference type="Proteomes" id="UP001239994"/>
    </source>
</evidence>
<accession>A0AAD9E5B5</accession>
<dbReference type="EMBL" id="JAROKS010000003">
    <property type="protein sequence ID" value="KAK1805576.1"/>
    <property type="molecule type" value="Genomic_DNA"/>
</dbReference>
<evidence type="ECO:0000256" key="1">
    <source>
        <dbReference type="SAM" id="MobiDB-lite"/>
    </source>
</evidence>
<gene>
    <name evidence="3" type="ORF">P4O66_019855</name>
</gene>
<organism evidence="3 4">
    <name type="scientific">Electrophorus voltai</name>
    <dbReference type="NCBI Taxonomy" id="2609070"/>
    <lineage>
        <taxon>Eukaryota</taxon>
        <taxon>Metazoa</taxon>
        <taxon>Chordata</taxon>
        <taxon>Craniata</taxon>
        <taxon>Vertebrata</taxon>
        <taxon>Euteleostomi</taxon>
        <taxon>Actinopterygii</taxon>
        <taxon>Neopterygii</taxon>
        <taxon>Teleostei</taxon>
        <taxon>Ostariophysi</taxon>
        <taxon>Gymnotiformes</taxon>
        <taxon>Gymnotoidei</taxon>
        <taxon>Gymnotidae</taxon>
        <taxon>Electrophorus</taxon>
    </lineage>
</organism>
<protein>
    <submittedName>
        <fullName evidence="3">Uncharacterized protein</fullName>
    </submittedName>
</protein>
<feature type="non-terminal residue" evidence="3">
    <location>
        <position position="495"/>
    </location>
</feature>
<keyword evidence="2" id="KW-0472">Membrane</keyword>
<sequence>TAHFMPHAGVSTPASEQEPRTPLLPLSFTCPLPHLSPPSPVPSLTCPLLHLSLPSPVTSLTCPLPHLPSPSPVPSFTCPLPHLSSPSPVPSLTCPLPHLSSPSPVPSLTCHLPHLSPPSPVLSLTCPLPHLSSPPLVTSLTCHLPHLSSPSPVTSLTCPLPHLSPPSPVTSLTCHLPHLSPPSPVTSFTCPLPHLSHPSPVTSLTCPLPHLSPPSPVLSLTCHLPHLSSASPVTSFTCPLPHLSPPSPVLMVYYSVSGGTARDQRHSSSATATHVQGMMGGYKVGAELLLVSPAGDSSKADSDGTPVYLQLWFMVVMAAVALFLLAIFLGVVLHKALSRHPSTRERPPLVPLPLQRRSPKVTYPPSNSYLEFILQFDTVPDTTSSPSSVTLKGFTMHVEEVTNTKILEGRSLSAGEVGIVTVSTGHMTAHGPSQSHLRRSVSQLIDRKEGEGEDVVWDPYFQAHDSGMFDEEFVDTIKGFSTVRKEHTMFTDTNL</sequence>
<comment type="caution">
    <text evidence="3">The sequence shown here is derived from an EMBL/GenBank/DDBJ whole genome shotgun (WGS) entry which is preliminary data.</text>
</comment>
<evidence type="ECO:0000313" key="3">
    <source>
        <dbReference type="EMBL" id="KAK1805576.1"/>
    </source>
</evidence>
<feature type="region of interest" description="Disordered" evidence="1">
    <location>
        <begin position="1"/>
        <end position="20"/>
    </location>
</feature>